<dbReference type="PANTHER" id="PTHR33169:SF25">
    <property type="entry name" value="DNA-BINDING PROTEIN YIZB-RELATED"/>
    <property type="match status" value="1"/>
</dbReference>
<dbReference type="SUPFAM" id="SSF46785">
    <property type="entry name" value="Winged helix' DNA-binding domain"/>
    <property type="match status" value="1"/>
</dbReference>
<dbReference type="PANTHER" id="PTHR33169">
    <property type="entry name" value="PADR-FAMILY TRANSCRIPTIONAL REGULATOR"/>
    <property type="match status" value="1"/>
</dbReference>
<dbReference type="AlphaFoldDB" id="A0A844FHR6"/>
<evidence type="ECO:0000313" key="2">
    <source>
        <dbReference type="EMBL" id="MCG4565229.1"/>
    </source>
</evidence>
<dbReference type="OrthoDB" id="9808017at2"/>
<feature type="domain" description="Transcription regulator PadR N-terminal" evidence="1">
    <location>
        <begin position="14"/>
        <end position="87"/>
    </location>
</feature>
<dbReference type="InterPro" id="IPR036390">
    <property type="entry name" value="WH_DNA-bd_sf"/>
</dbReference>
<proteinExistence type="predicted"/>
<comment type="caution">
    <text evidence="3">The sequence shown here is derived from an EMBL/GenBank/DDBJ whole genome shotgun (WGS) entry which is preliminary data.</text>
</comment>
<protein>
    <submittedName>
        <fullName evidence="3">PadR family transcriptional regulator</fullName>
    </submittedName>
</protein>
<evidence type="ECO:0000259" key="1">
    <source>
        <dbReference type="Pfam" id="PF03551"/>
    </source>
</evidence>
<dbReference type="InterPro" id="IPR052509">
    <property type="entry name" value="Metal_resp_DNA-bind_regulator"/>
</dbReference>
<dbReference type="EMBL" id="VULR01000008">
    <property type="protein sequence ID" value="MSS43486.1"/>
    <property type="molecule type" value="Genomic_DNA"/>
</dbReference>
<dbReference type="EMBL" id="JAKNID010000023">
    <property type="protein sequence ID" value="MCG4565229.1"/>
    <property type="molecule type" value="Genomic_DNA"/>
</dbReference>
<accession>A0A844FHR6</accession>
<dbReference type="Proteomes" id="UP000462760">
    <property type="component" value="Unassembled WGS sequence"/>
</dbReference>
<keyword evidence="5" id="KW-1185">Reference proteome</keyword>
<evidence type="ECO:0000313" key="4">
    <source>
        <dbReference type="Proteomes" id="UP000462760"/>
    </source>
</evidence>
<dbReference type="Pfam" id="PF03551">
    <property type="entry name" value="PadR"/>
    <property type="match status" value="1"/>
</dbReference>
<dbReference type="Proteomes" id="UP001108123">
    <property type="component" value="Unassembled WGS sequence"/>
</dbReference>
<evidence type="ECO:0000313" key="5">
    <source>
        <dbReference type="Proteomes" id="UP001108123"/>
    </source>
</evidence>
<dbReference type="RefSeq" id="WP_154484168.1">
    <property type="nucleotide sequence ID" value="NZ_JAHLOA010000020.1"/>
</dbReference>
<reference evidence="3 4" key="1">
    <citation type="submission" date="2019-08" db="EMBL/GenBank/DDBJ databases">
        <title>In-depth cultivation of the pig gut microbiome towards novel bacterial diversity and tailored functional studies.</title>
        <authorList>
            <person name="Wylensek D."/>
            <person name="Hitch T.C.A."/>
            <person name="Clavel T."/>
        </authorList>
    </citation>
    <scope>NUCLEOTIDE SEQUENCE [LARGE SCALE GENOMIC DNA]</scope>
    <source>
        <strain evidence="3 4">Med78-601-WT-4W-RMD-3</strain>
    </source>
</reference>
<dbReference type="Gene3D" id="1.10.10.10">
    <property type="entry name" value="Winged helix-like DNA-binding domain superfamily/Winged helix DNA-binding domain"/>
    <property type="match status" value="1"/>
</dbReference>
<name>A0A844FHR6_9FIRM</name>
<organism evidence="3 4">
    <name type="scientific">Anaerosalibacter bizertensis</name>
    <dbReference type="NCBI Taxonomy" id="932217"/>
    <lineage>
        <taxon>Bacteria</taxon>
        <taxon>Bacillati</taxon>
        <taxon>Bacillota</taxon>
        <taxon>Tissierellia</taxon>
        <taxon>Tissierellales</taxon>
        <taxon>Sporanaerobacteraceae</taxon>
        <taxon>Anaerosalibacter</taxon>
    </lineage>
</organism>
<sequence>MNTELLKGVVEIFILGLVFKKDSYGYEIAKNIKDLSNEKYAIAEGTLYPALKRLENKGCLKSYMHFNQENKRKRKYYKITEDGKKEFFSKCQEFKELGSLIKYLEEGICK</sequence>
<dbReference type="InterPro" id="IPR036388">
    <property type="entry name" value="WH-like_DNA-bd_sf"/>
</dbReference>
<reference evidence="2" key="2">
    <citation type="submission" date="2022-01" db="EMBL/GenBank/DDBJ databases">
        <title>Collection of gut derived symbiotic bacterial strains cultured from healthy donors.</title>
        <authorList>
            <person name="Lin H."/>
            <person name="Kohout C."/>
            <person name="Waligurski E."/>
            <person name="Pamer E.G."/>
        </authorList>
    </citation>
    <scope>NUCLEOTIDE SEQUENCE</scope>
    <source>
        <strain evidence="2">MSK.14.39</strain>
    </source>
</reference>
<gene>
    <name evidence="3" type="ORF">FYJ27_07055</name>
    <name evidence="2" type="ORF">L0P62_07195</name>
</gene>
<dbReference type="InterPro" id="IPR005149">
    <property type="entry name" value="Tscrpt_reg_PadR_N"/>
</dbReference>
<evidence type="ECO:0000313" key="3">
    <source>
        <dbReference type="EMBL" id="MSS43486.1"/>
    </source>
</evidence>